<dbReference type="Pfam" id="PF02594">
    <property type="entry name" value="DUF167"/>
    <property type="match status" value="1"/>
</dbReference>
<dbReference type="GO" id="GO:0005737">
    <property type="term" value="C:cytoplasm"/>
    <property type="evidence" value="ECO:0007669"/>
    <property type="project" value="TreeGrafter"/>
</dbReference>
<dbReference type="PANTHER" id="PTHR13420:SF7">
    <property type="entry name" value="UPF0235 PROTEIN C15ORF40"/>
    <property type="match status" value="1"/>
</dbReference>
<sequence length="72" mass="8082">MRFYVHAKPKSKEMRVEQIDDTHFIVRVKEAPEGGKANEAVLKALAEHLDIAPSRLSLVRGSSGKQKVIELQ</sequence>
<dbReference type="InterPro" id="IPR036591">
    <property type="entry name" value="YggU-like_sf"/>
</dbReference>
<dbReference type="Proteomes" id="UP000176639">
    <property type="component" value="Unassembled WGS sequence"/>
</dbReference>
<dbReference type="Gene3D" id="3.30.1200.10">
    <property type="entry name" value="YggU-like"/>
    <property type="match status" value="1"/>
</dbReference>
<dbReference type="EMBL" id="MEYI01000030">
    <property type="protein sequence ID" value="OGD23713.1"/>
    <property type="molecule type" value="Genomic_DNA"/>
</dbReference>
<organism evidence="2 3">
    <name type="scientific">Candidatus Azambacteria bacterium RBG_16_47_10</name>
    <dbReference type="NCBI Taxonomy" id="1797292"/>
    <lineage>
        <taxon>Bacteria</taxon>
        <taxon>Candidatus Azamiibacteriota</taxon>
    </lineage>
</organism>
<dbReference type="SUPFAM" id="SSF69786">
    <property type="entry name" value="YggU-like"/>
    <property type="match status" value="1"/>
</dbReference>
<evidence type="ECO:0000313" key="3">
    <source>
        <dbReference type="Proteomes" id="UP000176639"/>
    </source>
</evidence>
<evidence type="ECO:0000256" key="1">
    <source>
        <dbReference type="ARBA" id="ARBA00010364"/>
    </source>
</evidence>
<dbReference type="SMART" id="SM01152">
    <property type="entry name" value="DUF167"/>
    <property type="match status" value="1"/>
</dbReference>
<comment type="caution">
    <text evidence="2">The sequence shown here is derived from an EMBL/GenBank/DDBJ whole genome shotgun (WGS) entry which is preliminary data.</text>
</comment>
<dbReference type="InterPro" id="IPR003746">
    <property type="entry name" value="DUF167"/>
</dbReference>
<proteinExistence type="inferred from homology"/>
<accession>A0A1F5AZ88</accession>
<gene>
    <name evidence="2" type="ORF">A2Z10_01010</name>
</gene>
<dbReference type="AlphaFoldDB" id="A0A1F5AZ88"/>
<protein>
    <submittedName>
        <fullName evidence="2">Uncharacterized protein</fullName>
    </submittedName>
</protein>
<evidence type="ECO:0000313" key="2">
    <source>
        <dbReference type="EMBL" id="OGD23713.1"/>
    </source>
</evidence>
<name>A0A1F5AZ88_9BACT</name>
<dbReference type="NCBIfam" id="TIGR00251">
    <property type="entry name" value="DUF167 family protein"/>
    <property type="match status" value="1"/>
</dbReference>
<dbReference type="PANTHER" id="PTHR13420">
    <property type="entry name" value="UPF0235 PROTEIN C15ORF40"/>
    <property type="match status" value="1"/>
</dbReference>
<comment type="similarity">
    <text evidence="1">Belongs to the UPF0235 family.</text>
</comment>
<reference evidence="2 3" key="1">
    <citation type="journal article" date="2016" name="Nat. Commun.">
        <title>Thousands of microbial genomes shed light on interconnected biogeochemical processes in an aquifer system.</title>
        <authorList>
            <person name="Anantharaman K."/>
            <person name="Brown C.T."/>
            <person name="Hug L.A."/>
            <person name="Sharon I."/>
            <person name="Castelle C.J."/>
            <person name="Probst A.J."/>
            <person name="Thomas B.C."/>
            <person name="Singh A."/>
            <person name="Wilkins M.J."/>
            <person name="Karaoz U."/>
            <person name="Brodie E.L."/>
            <person name="Williams K.H."/>
            <person name="Hubbard S.S."/>
            <person name="Banfield J.F."/>
        </authorList>
    </citation>
    <scope>NUCLEOTIDE SEQUENCE [LARGE SCALE GENOMIC DNA]</scope>
</reference>